<name>A0ABV6CVU6_9SPHN</name>
<dbReference type="PANTHER" id="PTHR43669">
    <property type="entry name" value="5-KETO-D-GLUCONATE 5-REDUCTASE"/>
    <property type="match status" value="1"/>
</dbReference>
<comment type="similarity">
    <text evidence="1">Belongs to the short-chain dehydrogenases/reductases (SDR) family.</text>
</comment>
<evidence type="ECO:0000256" key="2">
    <source>
        <dbReference type="ARBA" id="ARBA00023002"/>
    </source>
</evidence>
<dbReference type="InterPro" id="IPR057326">
    <property type="entry name" value="KR_dom"/>
</dbReference>
<keyword evidence="2 4" id="KW-0560">Oxidoreductase</keyword>
<dbReference type="PROSITE" id="PS00061">
    <property type="entry name" value="ADH_SHORT"/>
    <property type="match status" value="1"/>
</dbReference>
<dbReference type="InterPro" id="IPR036291">
    <property type="entry name" value="NAD(P)-bd_dom_sf"/>
</dbReference>
<dbReference type="Pfam" id="PF13561">
    <property type="entry name" value="adh_short_C2"/>
    <property type="match status" value="1"/>
</dbReference>
<feature type="domain" description="Ketoreductase" evidence="3">
    <location>
        <begin position="8"/>
        <end position="184"/>
    </location>
</feature>
<accession>A0ABV6CVU6</accession>
<dbReference type="InterPro" id="IPR020904">
    <property type="entry name" value="Sc_DH/Rdtase_CS"/>
</dbReference>
<proteinExistence type="inferred from homology"/>
<organism evidence="4 5">
    <name type="scientific">Novosphingobium soli</name>
    <dbReference type="NCBI Taxonomy" id="574956"/>
    <lineage>
        <taxon>Bacteria</taxon>
        <taxon>Pseudomonadati</taxon>
        <taxon>Pseudomonadota</taxon>
        <taxon>Alphaproteobacteria</taxon>
        <taxon>Sphingomonadales</taxon>
        <taxon>Sphingomonadaceae</taxon>
        <taxon>Novosphingobium</taxon>
    </lineage>
</organism>
<reference evidence="4 5" key="1">
    <citation type="submission" date="2024-09" db="EMBL/GenBank/DDBJ databases">
        <authorList>
            <person name="Sun Q."/>
            <person name="Mori K."/>
        </authorList>
    </citation>
    <scope>NUCLEOTIDE SEQUENCE [LARGE SCALE GENOMIC DNA]</scope>
    <source>
        <strain evidence="4 5">CCM 7706</strain>
    </source>
</reference>
<keyword evidence="5" id="KW-1185">Reference proteome</keyword>
<evidence type="ECO:0000313" key="4">
    <source>
        <dbReference type="EMBL" id="MFC0203421.1"/>
    </source>
</evidence>
<dbReference type="PRINTS" id="PR00081">
    <property type="entry name" value="GDHRDH"/>
</dbReference>
<evidence type="ECO:0000259" key="3">
    <source>
        <dbReference type="SMART" id="SM00822"/>
    </source>
</evidence>
<gene>
    <name evidence="4" type="ORF">ACFFJC_03945</name>
</gene>
<dbReference type="Gene3D" id="3.40.50.720">
    <property type="entry name" value="NAD(P)-binding Rossmann-like Domain"/>
    <property type="match status" value="1"/>
</dbReference>
<dbReference type="InterPro" id="IPR002347">
    <property type="entry name" value="SDR_fam"/>
</dbReference>
<dbReference type="Proteomes" id="UP001589798">
    <property type="component" value="Unassembled WGS sequence"/>
</dbReference>
<evidence type="ECO:0000313" key="5">
    <source>
        <dbReference type="Proteomes" id="UP001589798"/>
    </source>
</evidence>
<dbReference type="SMART" id="SM00822">
    <property type="entry name" value="PKS_KR"/>
    <property type="match status" value="1"/>
</dbReference>
<dbReference type="PANTHER" id="PTHR43669:SF8">
    <property type="entry name" value="SHORT-CHAIN TYPE DEHYDROGENASE_REDUCTASE-RELATED"/>
    <property type="match status" value="1"/>
</dbReference>
<dbReference type="RefSeq" id="WP_379486179.1">
    <property type="nucleotide sequence ID" value="NZ_JBHLWK010000006.1"/>
</dbReference>
<dbReference type="EMBL" id="JBHLWK010000006">
    <property type="protein sequence ID" value="MFC0203421.1"/>
    <property type="molecule type" value="Genomic_DNA"/>
</dbReference>
<evidence type="ECO:0000256" key="1">
    <source>
        <dbReference type="ARBA" id="ARBA00006484"/>
    </source>
</evidence>
<dbReference type="SUPFAM" id="SSF51735">
    <property type="entry name" value="NAD(P)-binding Rossmann-fold domains"/>
    <property type="match status" value="1"/>
</dbReference>
<dbReference type="CDD" id="cd05233">
    <property type="entry name" value="SDR_c"/>
    <property type="match status" value="1"/>
</dbReference>
<comment type="caution">
    <text evidence="4">The sequence shown here is derived from an EMBL/GenBank/DDBJ whole genome shotgun (WGS) entry which is preliminary data.</text>
</comment>
<protein>
    <submittedName>
        <fullName evidence="4">SDR family NAD(P)-dependent oxidoreductase</fullName>
        <ecNumber evidence="4">1.1.1.-</ecNumber>
    </submittedName>
</protein>
<dbReference type="EC" id="1.1.1.-" evidence="4"/>
<dbReference type="GO" id="GO:0016491">
    <property type="term" value="F:oxidoreductase activity"/>
    <property type="evidence" value="ECO:0007669"/>
    <property type="project" value="UniProtKB-KW"/>
</dbReference>
<sequence>MAMDFDGRTALITGAASGIGAAVARWLDERGIARLVLVDSDAAVLARLELRTPCRRVAGDVRDEQLWAELEASEPGLDHAVLNAGIADGCPIVSLDYADWRAMLSVNLDGMFLSLRAALRLMTRSGETRGRSAVLTSSAAGVKPVPMTAAYGSSKAAVAHLARVAAAEHAAQGIRVNAVAPGRVDTPIWTKNAHFQTMVDELGSRQAALDTLAQESTPLGRFASAEEMAGQIGFLLSDAAWNVTGTVLVSDGGNSL</sequence>